<keyword evidence="2" id="KW-1185">Reference proteome</keyword>
<dbReference type="RefSeq" id="WP_164533387.1">
    <property type="nucleotide sequence ID" value="NZ_JAALFG010000001.1"/>
</dbReference>
<dbReference type="AlphaFoldDB" id="A0A6M1SIZ9"/>
<gene>
    <name evidence="1" type="ORF">G5575_05320</name>
</gene>
<organism evidence="1 2">
    <name type="scientific">Devosia aurantiaca</name>
    <dbReference type="NCBI Taxonomy" id="2714858"/>
    <lineage>
        <taxon>Bacteria</taxon>
        <taxon>Pseudomonadati</taxon>
        <taxon>Pseudomonadota</taxon>
        <taxon>Alphaproteobacteria</taxon>
        <taxon>Hyphomicrobiales</taxon>
        <taxon>Devosiaceae</taxon>
        <taxon>Devosia</taxon>
    </lineage>
</organism>
<dbReference type="EMBL" id="JAALFG010000001">
    <property type="protein sequence ID" value="NGP17178.1"/>
    <property type="molecule type" value="Genomic_DNA"/>
</dbReference>
<reference evidence="1 2" key="1">
    <citation type="submission" date="2020-02" db="EMBL/GenBank/DDBJ databases">
        <authorList>
            <person name="Khan S.A."/>
            <person name="Jeon C.O."/>
            <person name="Chun B.H."/>
        </authorList>
    </citation>
    <scope>NUCLEOTIDE SEQUENCE [LARGE SCALE GENOMIC DNA]</scope>
    <source>
        <strain evidence="1 2">H239</strain>
    </source>
</reference>
<proteinExistence type="predicted"/>
<name>A0A6M1SIZ9_9HYPH</name>
<comment type="caution">
    <text evidence="1">The sequence shown here is derived from an EMBL/GenBank/DDBJ whole genome shotgun (WGS) entry which is preliminary data.</text>
</comment>
<protein>
    <submittedName>
        <fullName evidence="1">Uncharacterized protein</fullName>
    </submittedName>
</protein>
<evidence type="ECO:0000313" key="2">
    <source>
        <dbReference type="Proteomes" id="UP000474802"/>
    </source>
</evidence>
<sequence length="128" mass="13335">MVSEGGAYYVRDTMRGDEHYSIANGGAVTTVVNAIGIDLSADGLAWSARISPALTMAISPRRQLTLGATVDYLSRVATMSRDVAATATNTYAGGTSGTLAYNTASQSTGLIYAPLWSVTPTLSFTGQF</sequence>
<reference evidence="1 2" key="2">
    <citation type="submission" date="2020-03" db="EMBL/GenBank/DDBJ databases">
        <title>Devosia chinhatensis sp. nov., isolated from a hexachlorocyclohexane (HCH) dump site in India.</title>
        <authorList>
            <person name="Kumar M."/>
            <person name="Lal R."/>
        </authorList>
    </citation>
    <scope>NUCLEOTIDE SEQUENCE [LARGE SCALE GENOMIC DNA]</scope>
    <source>
        <strain evidence="1 2">H239</strain>
    </source>
</reference>
<accession>A0A6M1SIZ9</accession>
<evidence type="ECO:0000313" key="1">
    <source>
        <dbReference type="EMBL" id="NGP17178.1"/>
    </source>
</evidence>
<dbReference type="Proteomes" id="UP000474802">
    <property type="component" value="Unassembled WGS sequence"/>
</dbReference>